<feature type="compositionally biased region" description="Acidic residues" evidence="1">
    <location>
        <begin position="124"/>
        <end position="152"/>
    </location>
</feature>
<evidence type="ECO:0000313" key="3">
    <source>
        <dbReference type="Proteomes" id="UP000234323"/>
    </source>
</evidence>
<organism evidence="2 3">
    <name type="scientific">Rhizophagus irregularis</name>
    <dbReference type="NCBI Taxonomy" id="588596"/>
    <lineage>
        <taxon>Eukaryota</taxon>
        <taxon>Fungi</taxon>
        <taxon>Fungi incertae sedis</taxon>
        <taxon>Mucoromycota</taxon>
        <taxon>Glomeromycotina</taxon>
        <taxon>Glomeromycetes</taxon>
        <taxon>Glomerales</taxon>
        <taxon>Glomeraceae</taxon>
        <taxon>Rhizophagus</taxon>
    </lineage>
</organism>
<comment type="caution">
    <text evidence="2">The sequence shown here is derived from an EMBL/GenBank/DDBJ whole genome shotgun (WGS) entry which is preliminary data.</text>
</comment>
<dbReference type="EMBL" id="LLXI01002097">
    <property type="protein sequence ID" value="PKY56197.1"/>
    <property type="molecule type" value="Genomic_DNA"/>
</dbReference>
<proteinExistence type="predicted"/>
<evidence type="ECO:0000256" key="1">
    <source>
        <dbReference type="SAM" id="MobiDB-lite"/>
    </source>
</evidence>
<dbReference type="VEuPathDB" id="FungiDB:FUN_015094"/>
<reference evidence="2 3" key="1">
    <citation type="submission" date="2015-10" db="EMBL/GenBank/DDBJ databases">
        <title>Genome analyses suggest a sexual origin of heterokaryosis in a supposedly ancient asexual fungus.</title>
        <authorList>
            <person name="Ropars J."/>
            <person name="Sedzielewska K."/>
            <person name="Noel J."/>
            <person name="Charron P."/>
            <person name="Farinelli L."/>
            <person name="Marton T."/>
            <person name="Kruger M."/>
            <person name="Pelin A."/>
            <person name="Brachmann A."/>
            <person name="Corradi N."/>
        </authorList>
    </citation>
    <scope>NUCLEOTIDE SEQUENCE [LARGE SCALE GENOMIC DNA]</scope>
    <source>
        <strain evidence="2 3">A4</strain>
    </source>
</reference>
<protein>
    <submittedName>
        <fullName evidence="2">Uncharacterized protein</fullName>
    </submittedName>
</protein>
<keyword evidence="3" id="KW-1185">Reference proteome</keyword>
<accession>A0A2I1HBE5</accession>
<dbReference type="Proteomes" id="UP000234323">
    <property type="component" value="Unassembled WGS sequence"/>
</dbReference>
<sequence>MSSHRFHGSFSYNNDHISVIQIEDNINIRVERENVDVAIIYFVNDQGGRIRIPPGITVRNVTNNTIIRPSRHGRWFYSISWVSSYAIHRDNEHIISINNQKQQAISGNDNFFYYTTDSENSKSDDDDDEDGGSNNDDDEEDGGSENDEDDGDSAWGELIQK</sequence>
<evidence type="ECO:0000313" key="2">
    <source>
        <dbReference type="EMBL" id="PKY56197.1"/>
    </source>
</evidence>
<feature type="region of interest" description="Disordered" evidence="1">
    <location>
        <begin position="111"/>
        <end position="161"/>
    </location>
</feature>
<gene>
    <name evidence="2" type="ORF">RhiirA4_476298</name>
</gene>
<dbReference type="AlphaFoldDB" id="A0A2I1HBE5"/>
<dbReference type="VEuPathDB" id="FungiDB:RhiirA1_472678"/>
<name>A0A2I1HBE5_9GLOM</name>
<dbReference type="VEuPathDB" id="FungiDB:RhiirFUN_010879"/>
<dbReference type="OrthoDB" id="2130967at2759"/>